<evidence type="ECO:0000256" key="1">
    <source>
        <dbReference type="SAM" id="Phobius"/>
    </source>
</evidence>
<reference evidence="4" key="1">
    <citation type="journal article" date="2020" name="Stud. Mycol.">
        <title>101 Dothideomycetes genomes: A test case for predicting lifestyles and emergence of pathogens.</title>
        <authorList>
            <person name="Haridas S."/>
            <person name="Albert R."/>
            <person name="Binder M."/>
            <person name="Bloem J."/>
            <person name="LaButti K."/>
            <person name="Salamov A."/>
            <person name="Andreopoulos B."/>
            <person name="Baker S."/>
            <person name="Barry K."/>
            <person name="Bills G."/>
            <person name="Bluhm B."/>
            <person name="Cannon C."/>
            <person name="Castanera R."/>
            <person name="Culley D."/>
            <person name="Daum C."/>
            <person name="Ezra D."/>
            <person name="Gonzalez J."/>
            <person name="Henrissat B."/>
            <person name="Kuo A."/>
            <person name="Liang C."/>
            <person name="Lipzen A."/>
            <person name="Lutzoni F."/>
            <person name="Magnuson J."/>
            <person name="Mondo S."/>
            <person name="Nolan M."/>
            <person name="Ohm R."/>
            <person name="Pangilinan J."/>
            <person name="Park H.-J."/>
            <person name="Ramirez L."/>
            <person name="Alfaro M."/>
            <person name="Sun H."/>
            <person name="Tritt A."/>
            <person name="Yoshinaga Y."/>
            <person name="Zwiers L.-H."/>
            <person name="Turgeon B."/>
            <person name="Goodwin S."/>
            <person name="Spatafora J."/>
            <person name="Crous P."/>
            <person name="Grigoriev I."/>
        </authorList>
    </citation>
    <scope>NUCLEOTIDE SEQUENCE [LARGE SCALE GENOMIC DNA]</scope>
    <source>
        <strain evidence="4">CBS 304.66</strain>
    </source>
</reference>
<dbReference type="AlphaFoldDB" id="A0A9P4NBE9"/>
<feature type="domain" description="Calcineurin-like phosphoesterase" evidence="2">
    <location>
        <begin position="133"/>
        <end position="338"/>
    </location>
</feature>
<evidence type="ECO:0000259" key="2">
    <source>
        <dbReference type="Pfam" id="PF00149"/>
    </source>
</evidence>
<dbReference type="GO" id="GO:0000298">
    <property type="term" value="F:endopolyphosphatase activity"/>
    <property type="evidence" value="ECO:0007669"/>
    <property type="project" value="TreeGrafter"/>
</dbReference>
<dbReference type="EMBL" id="ML986580">
    <property type="protein sequence ID" value="KAF2270073.1"/>
    <property type="molecule type" value="Genomic_DNA"/>
</dbReference>
<dbReference type="Pfam" id="PF00149">
    <property type="entry name" value="Metallophos"/>
    <property type="match status" value="1"/>
</dbReference>
<dbReference type="GO" id="GO:0016791">
    <property type="term" value="F:phosphatase activity"/>
    <property type="evidence" value="ECO:0007669"/>
    <property type="project" value="TreeGrafter"/>
</dbReference>
<dbReference type="PANTHER" id="PTHR42850">
    <property type="entry name" value="METALLOPHOSPHOESTERASE"/>
    <property type="match status" value="1"/>
</dbReference>
<dbReference type="SUPFAM" id="SSF56300">
    <property type="entry name" value="Metallo-dependent phosphatases"/>
    <property type="match status" value="1"/>
</dbReference>
<protein>
    <submittedName>
        <fullName evidence="3">Metallo-dependent phosphatase</fullName>
    </submittedName>
</protein>
<dbReference type="Gene3D" id="3.60.21.10">
    <property type="match status" value="1"/>
</dbReference>
<dbReference type="InterPro" id="IPR004843">
    <property type="entry name" value="Calcineurin-like_PHP"/>
</dbReference>
<sequence>MSYPAHRHGPSQPPLIDLIPTRDLHVSDEEDTFYLPDDDYIVHPYYRAILAKAHNRIPRRIRRHLFICLSLLVLLWLCWWRYLGPAYYDRREMIRQMDNEPKDQFGANKRPEFKDLIMIKDLAEKHLPKGEGRLVIVGDVHGCRKELEELLEKVGFREGKDHLILTGDIISKGPDSAGVVTLAEKMDASCVRGNHEDKLLLSVAESNSLHASLLDPEERGLNTNFLDKESFPRGNHKLRKLAKSLSKANIRWLQSCPVILRVGQIPNMGKVVVVHAGLVPGIKLEQQDPFQCMNMRTIDLKTRIPSENREHTPWEIFWNRQQEKLPNAERSTVIYGHDRKRGKNIREYSKGLDSGCVSGGHLTALVIDEHGGNGYVGVRCKGYVD</sequence>
<organism evidence="3 4">
    <name type="scientific">Lojkania enalia</name>
    <dbReference type="NCBI Taxonomy" id="147567"/>
    <lineage>
        <taxon>Eukaryota</taxon>
        <taxon>Fungi</taxon>
        <taxon>Dikarya</taxon>
        <taxon>Ascomycota</taxon>
        <taxon>Pezizomycotina</taxon>
        <taxon>Dothideomycetes</taxon>
        <taxon>Pleosporomycetidae</taxon>
        <taxon>Pleosporales</taxon>
        <taxon>Pleosporales incertae sedis</taxon>
        <taxon>Lojkania</taxon>
    </lineage>
</organism>
<dbReference type="GO" id="GO:0005737">
    <property type="term" value="C:cytoplasm"/>
    <property type="evidence" value="ECO:0007669"/>
    <property type="project" value="TreeGrafter"/>
</dbReference>
<dbReference type="PANTHER" id="PTHR42850:SF4">
    <property type="entry name" value="ZINC-DEPENDENT ENDOPOLYPHOSPHATASE"/>
    <property type="match status" value="1"/>
</dbReference>
<accession>A0A9P4NBE9</accession>
<keyword evidence="1" id="KW-0472">Membrane</keyword>
<name>A0A9P4NBE9_9PLEO</name>
<dbReference type="GO" id="GO:0006798">
    <property type="term" value="P:polyphosphate catabolic process"/>
    <property type="evidence" value="ECO:0007669"/>
    <property type="project" value="TreeGrafter"/>
</dbReference>
<evidence type="ECO:0000313" key="4">
    <source>
        <dbReference type="Proteomes" id="UP000800093"/>
    </source>
</evidence>
<keyword evidence="1" id="KW-0812">Transmembrane</keyword>
<dbReference type="InterPro" id="IPR029052">
    <property type="entry name" value="Metallo-depent_PP-like"/>
</dbReference>
<keyword evidence="1" id="KW-1133">Transmembrane helix</keyword>
<comment type="caution">
    <text evidence="3">The sequence shown here is derived from an EMBL/GenBank/DDBJ whole genome shotgun (WGS) entry which is preliminary data.</text>
</comment>
<evidence type="ECO:0000313" key="3">
    <source>
        <dbReference type="EMBL" id="KAF2270073.1"/>
    </source>
</evidence>
<dbReference type="CDD" id="cd00144">
    <property type="entry name" value="MPP_PPP_family"/>
    <property type="match status" value="1"/>
</dbReference>
<proteinExistence type="predicted"/>
<feature type="transmembrane region" description="Helical" evidence="1">
    <location>
        <begin position="65"/>
        <end position="83"/>
    </location>
</feature>
<dbReference type="OrthoDB" id="10267127at2759"/>
<dbReference type="InterPro" id="IPR050126">
    <property type="entry name" value="Ap4A_hydrolase"/>
</dbReference>
<dbReference type="Proteomes" id="UP000800093">
    <property type="component" value="Unassembled WGS sequence"/>
</dbReference>
<keyword evidence="4" id="KW-1185">Reference proteome</keyword>
<gene>
    <name evidence="3" type="ORF">CC78DRAFT_611740</name>
</gene>